<feature type="transmembrane region" description="Helical" evidence="1">
    <location>
        <begin position="133"/>
        <end position="153"/>
    </location>
</feature>
<dbReference type="AlphaFoldDB" id="A0A151ATD1"/>
<keyword evidence="3" id="KW-1185">Reference proteome</keyword>
<dbReference type="PATRIC" id="fig|1122241.3.peg.3029"/>
<feature type="transmembrane region" description="Helical" evidence="1">
    <location>
        <begin position="75"/>
        <end position="93"/>
    </location>
</feature>
<dbReference type="Proteomes" id="UP000075670">
    <property type="component" value="Unassembled WGS sequence"/>
</dbReference>
<organism evidence="2 3">
    <name type="scientific">Moorella mulderi DSM 14980</name>
    <dbReference type="NCBI Taxonomy" id="1122241"/>
    <lineage>
        <taxon>Bacteria</taxon>
        <taxon>Bacillati</taxon>
        <taxon>Bacillota</taxon>
        <taxon>Clostridia</taxon>
        <taxon>Neomoorellales</taxon>
        <taxon>Neomoorellaceae</taxon>
        <taxon>Neomoorella</taxon>
    </lineage>
</organism>
<keyword evidence="1" id="KW-0472">Membrane</keyword>
<keyword evidence="1" id="KW-0812">Transmembrane</keyword>
<name>A0A151ATD1_9FIRM</name>
<feature type="transmembrane region" description="Helical" evidence="1">
    <location>
        <begin position="99"/>
        <end position="121"/>
    </location>
</feature>
<gene>
    <name evidence="2" type="ORF">MOMUL_28460</name>
</gene>
<dbReference type="GO" id="GO:0022857">
    <property type="term" value="F:transmembrane transporter activity"/>
    <property type="evidence" value="ECO:0007669"/>
    <property type="project" value="InterPro"/>
</dbReference>
<dbReference type="RefSeq" id="WP_062285821.1">
    <property type="nucleotide sequence ID" value="NZ_LTBC01000019.1"/>
</dbReference>
<dbReference type="Pfam" id="PF12822">
    <property type="entry name" value="ECF_trnsprt"/>
    <property type="match status" value="1"/>
</dbReference>
<evidence type="ECO:0008006" key="4">
    <source>
        <dbReference type="Google" id="ProtNLM"/>
    </source>
</evidence>
<dbReference type="EMBL" id="LTBC01000019">
    <property type="protein sequence ID" value="KYH30875.1"/>
    <property type="molecule type" value="Genomic_DNA"/>
</dbReference>
<evidence type="ECO:0000256" key="1">
    <source>
        <dbReference type="SAM" id="Phobius"/>
    </source>
</evidence>
<dbReference type="Gene3D" id="1.10.1760.20">
    <property type="match status" value="1"/>
</dbReference>
<evidence type="ECO:0000313" key="2">
    <source>
        <dbReference type="EMBL" id="KYH30875.1"/>
    </source>
</evidence>
<dbReference type="OrthoDB" id="9809154at2"/>
<protein>
    <recommendedName>
        <fullName evidence="4">ECF transporter S component</fullName>
    </recommendedName>
</protein>
<accession>A0A151ATD1</accession>
<reference evidence="2 3" key="1">
    <citation type="submission" date="2016-02" db="EMBL/GenBank/DDBJ databases">
        <title>Genome sequence of Moorella mulderi DSM 14980.</title>
        <authorList>
            <person name="Poehlein A."/>
            <person name="Daniel R."/>
        </authorList>
    </citation>
    <scope>NUCLEOTIDE SEQUENCE [LARGE SCALE GENOMIC DNA]</scope>
    <source>
        <strain evidence="2 3">DSM 14980</strain>
    </source>
</reference>
<evidence type="ECO:0000313" key="3">
    <source>
        <dbReference type="Proteomes" id="UP000075670"/>
    </source>
</evidence>
<dbReference type="InterPro" id="IPR024529">
    <property type="entry name" value="ECF_trnsprt_substrate-spec"/>
</dbReference>
<proteinExistence type="predicted"/>
<comment type="caution">
    <text evidence="2">The sequence shown here is derived from an EMBL/GenBank/DDBJ whole genome shotgun (WGS) entry which is preliminary data.</text>
</comment>
<sequence>MWRNTRFLTTTALLLALTVVVQMVGLPQPVTGPLVNAMLFLATFTVGMGGGVVIGALTPWIALMRGIVPPLAQPITPFIMAANATLVIVFGLLARFNPWVGVIAAAVCKYGVFVLALKFILVLPPKLAQAFQIPQLLTALAGGVIAVIMYKALPEQYKRSL</sequence>
<feature type="transmembrane region" description="Helical" evidence="1">
    <location>
        <begin position="39"/>
        <end position="63"/>
    </location>
</feature>
<keyword evidence="1" id="KW-1133">Transmembrane helix</keyword>